<dbReference type="Proteomes" id="UP000252118">
    <property type="component" value="Unassembled WGS sequence"/>
</dbReference>
<accession>A0A366EKJ8</accession>
<keyword evidence="1" id="KW-0472">Membrane</keyword>
<dbReference type="RefSeq" id="WP_113970291.1">
    <property type="nucleotide sequence ID" value="NZ_QNRJ01000011.1"/>
</dbReference>
<protein>
    <submittedName>
        <fullName evidence="2">Uncharacterized protein</fullName>
    </submittedName>
</protein>
<comment type="caution">
    <text evidence="2">The sequence shown here is derived from an EMBL/GenBank/DDBJ whole genome shotgun (WGS) entry which is preliminary data.</text>
</comment>
<feature type="transmembrane region" description="Helical" evidence="1">
    <location>
        <begin position="12"/>
        <end position="27"/>
    </location>
</feature>
<proteinExistence type="predicted"/>
<feature type="transmembrane region" description="Helical" evidence="1">
    <location>
        <begin position="69"/>
        <end position="90"/>
    </location>
</feature>
<dbReference type="AlphaFoldDB" id="A0A366EKJ8"/>
<organism evidence="2 3">
    <name type="scientific">Rossellomorea aquimaris</name>
    <dbReference type="NCBI Taxonomy" id="189382"/>
    <lineage>
        <taxon>Bacteria</taxon>
        <taxon>Bacillati</taxon>
        <taxon>Bacillota</taxon>
        <taxon>Bacilli</taxon>
        <taxon>Bacillales</taxon>
        <taxon>Bacillaceae</taxon>
        <taxon>Rossellomorea</taxon>
    </lineage>
</organism>
<reference evidence="2 3" key="1">
    <citation type="submission" date="2018-06" db="EMBL/GenBank/DDBJ databases">
        <title>Freshwater and sediment microbial communities from various areas in North America, analyzing microbe dynamics in response to fracking.</title>
        <authorList>
            <person name="Lamendella R."/>
        </authorList>
    </citation>
    <scope>NUCLEOTIDE SEQUENCE [LARGE SCALE GENOMIC DNA]</scope>
    <source>
        <strain evidence="2 3">97B</strain>
    </source>
</reference>
<dbReference type="EMBL" id="QNRJ01000011">
    <property type="protein sequence ID" value="RBP02937.1"/>
    <property type="molecule type" value="Genomic_DNA"/>
</dbReference>
<name>A0A366EKJ8_9BACI</name>
<evidence type="ECO:0000313" key="2">
    <source>
        <dbReference type="EMBL" id="RBP02937.1"/>
    </source>
</evidence>
<gene>
    <name evidence="2" type="ORF">DET59_11134</name>
</gene>
<sequence length="91" mass="10463">MEPYELNKPLKISINVFLLSFIIAAWIMMFDDQPGNDSIGWMCLMAFWVFKSLYDGVISLKNGRKKSAILDFLLTFVALGVLIWGGMRYFT</sequence>
<evidence type="ECO:0000256" key="1">
    <source>
        <dbReference type="SAM" id="Phobius"/>
    </source>
</evidence>
<keyword evidence="1" id="KW-0812">Transmembrane</keyword>
<dbReference type="OrthoDB" id="2889569at2"/>
<evidence type="ECO:0000313" key="3">
    <source>
        <dbReference type="Proteomes" id="UP000252118"/>
    </source>
</evidence>
<feature type="transmembrane region" description="Helical" evidence="1">
    <location>
        <begin position="39"/>
        <end position="57"/>
    </location>
</feature>
<keyword evidence="1" id="KW-1133">Transmembrane helix</keyword>